<feature type="transmembrane region" description="Helical" evidence="7">
    <location>
        <begin position="293"/>
        <end position="312"/>
    </location>
</feature>
<keyword evidence="5 7" id="KW-1133">Transmembrane helix</keyword>
<keyword evidence="2 7" id="KW-0812">Transmembrane</keyword>
<evidence type="ECO:0000256" key="4">
    <source>
        <dbReference type="ARBA" id="ARBA00022840"/>
    </source>
</evidence>
<evidence type="ECO:0000256" key="7">
    <source>
        <dbReference type="SAM" id="Phobius"/>
    </source>
</evidence>
<feature type="transmembrane region" description="Helical" evidence="7">
    <location>
        <begin position="215"/>
        <end position="232"/>
    </location>
</feature>
<feature type="domain" description="Peptidase C39" evidence="10">
    <location>
        <begin position="27"/>
        <end position="145"/>
    </location>
</feature>
<dbReference type="InterPro" id="IPR011527">
    <property type="entry name" value="ABC1_TM_dom"/>
</dbReference>
<evidence type="ECO:0000256" key="6">
    <source>
        <dbReference type="ARBA" id="ARBA00023136"/>
    </source>
</evidence>
<dbReference type="PANTHER" id="PTHR24221">
    <property type="entry name" value="ATP-BINDING CASSETTE SUB-FAMILY B"/>
    <property type="match status" value="1"/>
</dbReference>
<keyword evidence="6 7" id="KW-0472">Membrane</keyword>
<dbReference type="Pfam" id="PF00005">
    <property type="entry name" value="ABC_tran"/>
    <property type="match status" value="1"/>
</dbReference>
<dbReference type="Gene3D" id="3.40.50.300">
    <property type="entry name" value="P-loop containing nucleotide triphosphate hydrolases"/>
    <property type="match status" value="1"/>
</dbReference>
<evidence type="ECO:0000259" key="10">
    <source>
        <dbReference type="PROSITE" id="PS50990"/>
    </source>
</evidence>
<dbReference type="InterPro" id="IPR039421">
    <property type="entry name" value="Type_1_exporter"/>
</dbReference>
<proteinExistence type="predicted"/>
<dbReference type="PROSITE" id="PS50929">
    <property type="entry name" value="ABC_TM1F"/>
    <property type="match status" value="1"/>
</dbReference>
<evidence type="ECO:0000259" key="8">
    <source>
        <dbReference type="PROSITE" id="PS50893"/>
    </source>
</evidence>
<dbReference type="NCBIfam" id="TIGR03375">
    <property type="entry name" value="type_I_sec_LssB"/>
    <property type="match status" value="1"/>
</dbReference>
<organism evidence="11 12">
    <name type="scientific">Candidatus Bealeia paramacronuclearis</name>
    <dbReference type="NCBI Taxonomy" id="1921001"/>
    <lineage>
        <taxon>Bacteria</taxon>
        <taxon>Pseudomonadati</taxon>
        <taxon>Pseudomonadota</taxon>
        <taxon>Alphaproteobacteria</taxon>
        <taxon>Holosporales</taxon>
        <taxon>Holosporaceae</taxon>
        <taxon>Candidatus Bealeia</taxon>
    </lineage>
</organism>
<dbReference type="Pfam" id="PF03412">
    <property type="entry name" value="Peptidase_C39"/>
    <property type="match status" value="1"/>
</dbReference>
<evidence type="ECO:0000259" key="9">
    <source>
        <dbReference type="PROSITE" id="PS50929"/>
    </source>
</evidence>
<dbReference type="CDD" id="cd03245">
    <property type="entry name" value="ABCC_bacteriocin_exporters"/>
    <property type="match status" value="1"/>
</dbReference>
<dbReference type="EMBL" id="CP133270">
    <property type="protein sequence ID" value="WVX66070.1"/>
    <property type="molecule type" value="Genomic_DNA"/>
</dbReference>
<dbReference type="InterPro" id="IPR027417">
    <property type="entry name" value="P-loop_NTPase"/>
</dbReference>
<dbReference type="CDD" id="cd18587">
    <property type="entry name" value="ABC_6TM_LapB_like"/>
    <property type="match status" value="1"/>
</dbReference>
<dbReference type="Gene3D" id="3.90.70.10">
    <property type="entry name" value="Cysteine proteinases"/>
    <property type="match status" value="1"/>
</dbReference>
<protein>
    <submittedName>
        <fullName evidence="11">Type I secretion system permease/ATPase</fullName>
    </submittedName>
</protein>
<keyword evidence="12" id="KW-1185">Reference proteome</keyword>
<comment type="subcellular location">
    <subcellularLocation>
        <location evidence="1">Cell membrane</location>
        <topology evidence="1">Multi-pass membrane protein</topology>
    </subcellularLocation>
</comment>
<dbReference type="PROSITE" id="PS50893">
    <property type="entry name" value="ABC_TRANSPORTER_2"/>
    <property type="match status" value="1"/>
</dbReference>
<dbReference type="Proteomes" id="UP001330434">
    <property type="component" value="Chromosome"/>
</dbReference>
<dbReference type="Gene3D" id="1.20.1560.10">
    <property type="entry name" value="ABC transporter type 1, transmembrane domain"/>
    <property type="match status" value="1"/>
</dbReference>
<feature type="transmembrane region" description="Helical" evidence="7">
    <location>
        <begin position="181"/>
        <end position="203"/>
    </location>
</feature>
<gene>
    <name evidence="11" type="ORF">Bealeia1_00241</name>
</gene>
<dbReference type="InterPro" id="IPR005074">
    <property type="entry name" value="Peptidase_C39"/>
</dbReference>
<reference evidence="11 12" key="1">
    <citation type="journal article" date="2024" name="Environ. Microbiol.">
        <title>Novel evolutionary insights on the interactions of the Holosporales (Alphaproteobacteria) with eukaryotic hosts from comparative genomics.</title>
        <authorList>
            <person name="Giovannini M."/>
            <person name="Petroni G."/>
            <person name="Castelli M."/>
        </authorList>
    </citation>
    <scope>NUCLEOTIDE SEQUENCE [LARGE SCALE GENOMIC DNA]</scope>
    <source>
        <strain evidence="11 12">US_Bl 15I1</strain>
    </source>
</reference>
<dbReference type="InterPro" id="IPR003593">
    <property type="entry name" value="AAA+_ATPase"/>
</dbReference>
<evidence type="ECO:0000313" key="11">
    <source>
        <dbReference type="EMBL" id="WVX66070.1"/>
    </source>
</evidence>
<dbReference type="SUPFAM" id="SSF90123">
    <property type="entry name" value="ABC transporter transmembrane region"/>
    <property type="match status" value="1"/>
</dbReference>
<keyword evidence="4" id="KW-0067">ATP-binding</keyword>
<sequence length="730" mass="80588">MWNSIKSAFVDFMKLFSQESEPPSVPQVNDDLLDCLLYLSQHYERPSSRAALSSGLPLVDGKLTLELFSKAAARAYLSATVHEAPLEDVLKSKIPFILILGEKAAIVLNVKDDEISAVIPSESESPQFIQKEELERDYSGQFIAIAPRPQMRPELQDQKQLFKKHWFWGTLSHFWPLYSQAIFASIFINLFTLAGTIFTLTVYDRVIPHAAFETLWVLVSGIVVVFIFDFILRGLRGYFVDTAGKNADILLSSMLFDRLMGIRMDKRPPSAGMLVNELREFESLREFMSSATLLALADLPFLFIFLGVIWVIGGMVVAVPFVVIPTVVAVTYFLQKPLETTTQLNLKQMGVRHALLIEAVQGVETIKGLGAEGKLQRQWESFLQENAETGLKSKLLNAKAVNFALLAQNLNNMGIVIVGAYEIAAHNMTMGALVACVILAGRAMTPISQLVGLMTRINQSKAALKKLNTIVNLPVDRPKGHQFLSKPHIEGAVEFKNVAFAYPEEETYALNNLSFKIKAGEKVALVGRIGSGKSTIEKLVMGFYPPYEGNVLIDGIDLRQIDPVDLRNNISYIPQDIFLFYGTIKDNISMGGLSLSDEEILKASQMVGAHDFIRKHPHGYGMRLGEGGSGLSGGQRQTIACARALTSKASIYLFDEPTAMMDSGSEMNFIQQLKQHTESKTLIIITHRPPLLALVDRIIVIDRGGVVADGPKDQVLQALAQGQISQGAQA</sequence>
<name>A0ABZ2C124_9PROT</name>
<dbReference type="InterPro" id="IPR036640">
    <property type="entry name" value="ABC1_TM_sf"/>
</dbReference>
<feature type="domain" description="ABC transporter" evidence="8">
    <location>
        <begin position="493"/>
        <end position="728"/>
    </location>
</feature>
<dbReference type="SMART" id="SM00382">
    <property type="entry name" value="AAA"/>
    <property type="match status" value="1"/>
</dbReference>
<dbReference type="Pfam" id="PF00664">
    <property type="entry name" value="ABC_membrane"/>
    <property type="match status" value="1"/>
</dbReference>
<evidence type="ECO:0000256" key="3">
    <source>
        <dbReference type="ARBA" id="ARBA00022741"/>
    </source>
</evidence>
<evidence type="ECO:0000256" key="1">
    <source>
        <dbReference type="ARBA" id="ARBA00004651"/>
    </source>
</evidence>
<dbReference type="InterPro" id="IPR003439">
    <property type="entry name" value="ABC_transporter-like_ATP-bd"/>
</dbReference>
<evidence type="ECO:0000313" key="12">
    <source>
        <dbReference type="Proteomes" id="UP001330434"/>
    </source>
</evidence>
<evidence type="ECO:0000256" key="5">
    <source>
        <dbReference type="ARBA" id="ARBA00022989"/>
    </source>
</evidence>
<dbReference type="RefSeq" id="WP_338453634.1">
    <property type="nucleotide sequence ID" value="NZ_CP133270.1"/>
</dbReference>
<dbReference type="PANTHER" id="PTHR24221:SF248">
    <property type="entry name" value="ABC TRANSPORTER TRANSMEMBRANE REGION"/>
    <property type="match status" value="1"/>
</dbReference>
<keyword evidence="3" id="KW-0547">Nucleotide-binding</keyword>
<dbReference type="PROSITE" id="PS50990">
    <property type="entry name" value="PEPTIDASE_C39"/>
    <property type="match status" value="1"/>
</dbReference>
<dbReference type="SUPFAM" id="SSF52540">
    <property type="entry name" value="P-loop containing nucleoside triphosphate hydrolases"/>
    <property type="match status" value="1"/>
</dbReference>
<feature type="domain" description="ABC transmembrane type-1" evidence="9">
    <location>
        <begin position="181"/>
        <end position="459"/>
    </location>
</feature>
<dbReference type="InterPro" id="IPR017750">
    <property type="entry name" value="ATPase_T1SS"/>
</dbReference>
<accession>A0ABZ2C124</accession>
<evidence type="ECO:0000256" key="2">
    <source>
        <dbReference type="ARBA" id="ARBA00022692"/>
    </source>
</evidence>